<evidence type="ECO:0000256" key="1">
    <source>
        <dbReference type="SAM" id="MobiDB-lite"/>
    </source>
</evidence>
<dbReference type="Proteomes" id="UP001187192">
    <property type="component" value="Unassembled WGS sequence"/>
</dbReference>
<sequence length="113" mass="13039">MKPTGGVKIANWQQWIETEMASKLFSDRRATSCDNGLMGCRRLQGNDWGRIDPKEGKGVPLPKAAMPHEPRRPPSLQQWPDHSRRRTREIFRSNIVPRRATTIVGERDLLQHE</sequence>
<protein>
    <submittedName>
        <fullName evidence="2">Uncharacterized protein</fullName>
    </submittedName>
</protein>
<evidence type="ECO:0000313" key="3">
    <source>
        <dbReference type="Proteomes" id="UP001187192"/>
    </source>
</evidence>
<dbReference type="AlphaFoldDB" id="A0AA88EFN5"/>
<reference evidence="2" key="1">
    <citation type="submission" date="2023-07" db="EMBL/GenBank/DDBJ databases">
        <title>draft genome sequence of fig (Ficus carica).</title>
        <authorList>
            <person name="Takahashi T."/>
            <person name="Nishimura K."/>
        </authorList>
    </citation>
    <scope>NUCLEOTIDE SEQUENCE</scope>
</reference>
<name>A0AA88EFN5_FICCA</name>
<organism evidence="2 3">
    <name type="scientific">Ficus carica</name>
    <name type="common">Common fig</name>
    <dbReference type="NCBI Taxonomy" id="3494"/>
    <lineage>
        <taxon>Eukaryota</taxon>
        <taxon>Viridiplantae</taxon>
        <taxon>Streptophyta</taxon>
        <taxon>Embryophyta</taxon>
        <taxon>Tracheophyta</taxon>
        <taxon>Spermatophyta</taxon>
        <taxon>Magnoliopsida</taxon>
        <taxon>eudicotyledons</taxon>
        <taxon>Gunneridae</taxon>
        <taxon>Pentapetalae</taxon>
        <taxon>rosids</taxon>
        <taxon>fabids</taxon>
        <taxon>Rosales</taxon>
        <taxon>Moraceae</taxon>
        <taxon>Ficeae</taxon>
        <taxon>Ficus</taxon>
    </lineage>
</organism>
<accession>A0AA88EFN5</accession>
<feature type="region of interest" description="Disordered" evidence="1">
    <location>
        <begin position="46"/>
        <end position="85"/>
    </location>
</feature>
<evidence type="ECO:0000313" key="2">
    <source>
        <dbReference type="EMBL" id="GMN74037.1"/>
    </source>
</evidence>
<proteinExistence type="predicted"/>
<dbReference type="EMBL" id="BTGU01016004">
    <property type="protein sequence ID" value="GMN74037.1"/>
    <property type="molecule type" value="Genomic_DNA"/>
</dbReference>
<keyword evidence="3" id="KW-1185">Reference proteome</keyword>
<gene>
    <name evidence="2" type="ORF">TIFTF001_054950</name>
</gene>
<comment type="caution">
    <text evidence="2">The sequence shown here is derived from an EMBL/GenBank/DDBJ whole genome shotgun (WGS) entry which is preliminary data.</text>
</comment>